<evidence type="ECO:0000256" key="1">
    <source>
        <dbReference type="SAM" id="MobiDB-lite"/>
    </source>
</evidence>
<gene>
    <name evidence="2" type="ORF">TRIP_B200262</name>
</gene>
<protein>
    <submittedName>
        <fullName evidence="2">Uncharacterized protein</fullName>
    </submittedName>
</protein>
<sequence length="618" mass="70882">MVHMRHLFYPMRNPVHGTAEGWASARIRVPGFMKESDAVPGWKWTTLLAEVCAFVWLVLSPGLWVGETYGAERVVRQDADADGRIDRVAHLDASGNVVLLEVDLDGDEFFETRQVYEKSVLVRIEKDTDRNGKSDETHFFENGKRVRQEKTGSKGRITDVVLFDQEERPLRWERDTNGDGRMDTISEYREGKVKRITRDTTGDGRVNVWQDFQNEQPKEQRTDRDGDGRLDQVVTYDSQGQPEKSLHDSDGDGRMETVRFYRKGELVRQEVDEDGVPPPERIVEYSGGQPVTDRHDTNGDGRYDAELKFKDGKPAYREEDSDHDGKMDRFTEFDAAGRPLVVREEGRTTRFLKGEILSVEETGKGRIVFTEYEGGQPARQTVDEDGNGRPEQTIHFDREGRIARAERDTNLDGRPDTWERYQTGVLIRTEQDRNHDGKIDAKTVYVKGNRSQISLDTDHDGRFETTQRFDHPEWSMVTEVDREGDGQPEERYAYAKDVLRLKTLFEKGADRPVFEEAYDEQGRVVWSREALSGGTGATLTWRFDEDEKAVEAEKDSDGDGRTDVWFHYSPEGSVERVAEDRNRDGKADLWEEYDASEAVVSRSEDLDFDGVADIEKTF</sequence>
<evidence type="ECO:0000313" key="2">
    <source>
        <dbReference type="EMBL" id="VBB42122.1"/>
    </source>
</evidence>
<feature type="compositionally biased region" description="Basic and acidic residues" evidence="1">
    <location>
        <begin position="216"/>
        <end position="230"/>
    </location>
</feature>
<accession>A0A653A393</accession>
<organism evidence="2">
    <name type="scientific">Uncultured Desulfatiglans sp</name>
    <dbReference type="NCBI Taxonomy" id="1748965"/>
    <lineage>
        <taxon>Bacteria</taxon>
        <taxon>Pseudomonadati</taxon>
        <taxon>Thermodesulfobacteriota</taxon>
        <taxon>Desulfobacteria</taxon>
        <taxon>Desulfatiglandales</taxon>
        <taxon>Desulfatiglandaceae</taxon>
        <taxon>Desulfatiglans</taxon>
        <taxon>environmental samples</taxon>
    </lineage>
</organism>
<reference evidence="2" key="1">
    <citation type="submission" date="2018-07" db="EMBL/GenBank/DDBJ databases">
        <authorList>
            <consortium name="Genoscope - CEA"/>
            <person name="William W."/>
        </authorList>
    </citation>
    <scope>NUCLEOTIDE SEQUENCE</scope>
    <source>
        <strain evidence="2">IK1</strain>
    </source>
</reference>
<dbReference type="Gene3D" id="3.90.930.1">
    <property type="match status" value="1"/>
</dbReference>
<feature type="region of interest" description="Disordered" evidence="1">
    <location>
        <begin position="270"/>
        <end position="304"/>
    </location>
</feature>
<feature type="region of interest" description="Disordered" evidence="1">
    <location>
        <begin position="206"/>
        <end position="230"/>
    </location>
</feature>
<dbReference type="SUPFAM" id="SSF69318">
    <property type="entry name" value="Integrin alpha N-terminal domain"/>
    <property type="match status" value="1"/>
</dbReference>
<proteinExistence type="predicted"/>
<name>A0A653A393_UNCDX</name>
<dbReference type="InterPro" id="IPR028994">
    <property type="entry name" value="Integrin_alpha_N"/>
</dbReference>
<feature type="compositionally biased region" description="Basic and acidic residues" evidence="1">
    <location>
        <begin position="292"/>
        <end position="304"/>
    </location>
</feature>
<dbReference type="EMBL" id="UPXX01000013">
    <property type="protein sequence ID" value="VBB42122.1"/>
    <property type="molecule type" value="Genomic_DNA"/>
</dbReference>
<dbReference type="AlphaFoldDB" id="A0A653A393"/>